<dbReference type="AlphaFoldDB" id="A0A1R1YCR7"/>
<name>A0A1R1YCR7_9FUNG</name>
<evidence type="ECO:0000313" key="1">
    <source>
        <dbReference type="EMBL" id="OMJ24714.1"/>
    </source>
</evidence>
<dbReference type="OrthoDB" id="10377683at2759"/>
<accession>A0A1R1YCR7</accession>
<proteinExistence type="predicted"/>
<reference evidence="2" key="1">
    <citation type="submission" date="2017-01" db="EMBL/GenBank/DDBJ databases">
        <authorList>
            <person name="Wang Y."/>
            <person name="White M."/>
            <person name="Kvist S."/>
            <person name="Moncalvo J.-M."/>
        </authorList>
    </citation>
    <scope>NUCLEOTIDE SEQUENCE [LARGE SCALE GENOMIC DNA]</scope>
    <source>
        <strain evidence="2">ID-206-W2</strain>
    </source>
</reference>
<evidence type="ECO:0000313" key="2">
    <source>
        <dbReference type="Proteomes" id="UP000187429"/>
    </source>
</evidence>
<organism evidence="1 2">
    <name type="scientific">Smittium culicis</name>
    <dbReference type="NCBI Taxonomy" id="133412"/>
    <lineage>
        <taxon>Eukaryota</taxon>
        <taxon>Fungi</taxon>
        <taxon>Fungi incertae sedis</taxon>
        <taxon>Zoopagomycota</taxon>
        <taxon>Kickxellomycotina</taxon>
        <taxon>Harpellomycetes</taxon>
        <taxon>Harpellales</taxon>
        <taxon>Legeriomycetaceae</taxon>
        <taxon>Smittium</taxon>
    </lineage>
</organism>
<dbReference type="Proteomes" id="UP000187429">
    <property type="component" value="Unassembled WGS sequence"/>
</dbReference>
<keyword evidence="2" id="KW-1185">Reference proteome</keyword>
<dbReference type="EMBL" id="LSSM01001772">
    <property type="protein sequence ID" value="OMJ24714.1"/>
    <property type="molecule type" value="Genomic_DNA"/>
</dbReference>
<sequence>MLSGSCTADFEKNNSANNFGTANTPFEVSDFNNAQDLNSNVSQIINADNNNGGFHSTIYSTWAQDFKESVHSRMFPLTQNTNNNKLNTQSTSILIYPKFSCWVSYSDQDISNQNYQYCSLNNSGIDQQPIFASSKTFETPYPVINILASNYSF</sequence>
<protein>
    <submittedName>
        <fullName evidence="1">Uncharacterized protein</fullName>
    </submittedName>
</protein>
<gene>
    <name evidence="1" type="ORF">AYI69_g4539</name>
</gene>
<comment type="caution">
    <text evidence="1">The sequence shown here is derived from an EMBL/GenBank/DDBJ whole genome shotgun (WGS) entry which is preliminary data.</text>
</comment>